<protein>
    <submittedName>
        <fullName evidence="12">ParA</fullName>
    </submittedName>
</protein>
<comment type="similarity">
    <text evidence="3 9">Belongs to the peptidase S8 family.</text>
</comment>
<accession>Q45510</accession>
<geneLocation type="plasmid" evidence="12">
    <name>pPOD2000</name>
</geneLocation>
<gene>
    <name evidence="12" type="primary">parA</name>
</gene>
<feature type="signal peptide" evidence="10">
    <location>
        <begin position="1"/>
        <end position="21"/>
    </location>
</feature>
<organism evidence="12">
    <name type="scientific">Bacillus subtilis</name>
    <dbReference type="NCBI Taxonomy" id="1423"/>
    <lineage>
        <taxon>Bacteria</taxon>
        <taxon>Bacillati</taxon>
        <taxon>Bacillota</taxon>
        <taxon>Bacilli</taxon>
        <taxon>Bacillales</taxon>
        <taxon>Bacillaceae</taxon>
        <taxon>Bacillus</taxon>
    </lineage>
</organism>
<evidence type="ECO:0000256" key="9">
    <source>
        <dbReference type="PROSITE-ProRule" id="PRU01240"/>
    </source>
</evidence>
<keyword evidence="10" id="KW-0732">Signal</keyword>
<evidence type="ECO:0000259" key="11">
    <source>
        <dbReference type="Pfam" id="PF00082"/>
    </source>
</evidence>
<dbReference type="SUPFAM" id="SSF52743">
    <property type="entry name" value="Subtilisin-like"/>
    <property type="match status" value="1"/>
</dbReference>
<dbReference type="PANTHER" id="PTHR43806">
    <property type="entry name" value="PEPTIDASE S8"/>
    <property type="match status" value="1"/>
</dbReference>
<evidence type="ECO:0000256" key="7">
    <source>
        <dbReference type="ARBA" id="ARBA00022825"/>
    </source>
</evidence>
<evidence type="ECO:0000256" key="10">
    <source>
        <dbReference type="SAM" id="SignalP"/>
    </source>
</evidence>
<keyword evidence="4" id="KW-0964">Secreted</keyword>
<dbReference type="AlphaFoldDB" id="Q45510"/>
<dbReference type="PROSITE" id="PS00137">
    <property type="entry name" value="SUBTILASE_HIS"/>
    <property type="match status" value="1"/>
</dbReference>
<feature type="domain" description="Peptidase S8/S53" evidence="11">
    <location>
        <begin position="39"/>
        <end position="246"/>
    </location>
</feature>
<dbReference type="GO" id="GO:0005576">
    <property type="term" value="C:extracellular region"/>
    <property type="evidence" value="ECO:0007669"/>
    <property type="project" value="UniProtKB-SubCell"/>
</dbReference>
<reference evidence="12" key="1">
    <citation type="submission" date="1996-04" db="EMBL/GenBank/DDBJ databases">
        <title>A putative serine protease helps to ensure stable inheritance of cryptic plasmid pPOD2000 from Bacillus subtilis.</title>
        <authorList>
            <person name="Thorsted P.B."/>
            <person name="Rowlinson C."/>
            <person name="Gleave A.P."/>
            <person name="Thomas C.M."/>
        </authorList>
    </citation>
    <scope>NUCLEOTIDE SEQUENCE</scope>
    <source>
        <plasmid evidence="12">pPOD2000</plasmid>
    </source>
</reference>
<dbReference type="PANTHER" id="PTHR43806:SF11">
    <property type="entry name" value="CEREVISIN-RELATED"/>
    <property type="match status" value="1"/>
</dbReference>
<comment type="subcellular location">
    <subcellularLocation>
        <location evidence="2">Secreted</location>
    </subcellularLocation>
</comment>
<dbReference type="InterPro" id="IPR023828">
    <property type="entry name" value="Peptidase_S8_Ser-AS"/>
</dbReference>
<keyword evidence="5 9" id="KW-0645">Protease</keyword>
<evidence type="ECO:0000256" key="4">
    <source>
        <dbReference type="ARBA" id="ARBA00022525"/>
    </source>
</evidence>
<comment type="cofactor">
    <cofactor evidence="1">
        <name>Ca(2+)</name>
        <dbReference type="ChEBI" id="CHEBI:29108"/>
    </cofactor>
</comment>
<proteinExistence type="inferred from homology"/>
<dbReference type="EMBL" id="U55043">
    <property type="protein sequence ID" value="AAA99157.1"/>
    <property type="molecule type" value="Genomic_DNA"/>
</dbReference>
<dbReference type="PROSITE" id="PS51892">
    <property type="entry name" value="SUBTILASE"/>
    <property type="match status" value="1"/>
</dbReference>
<dbReference type="InterPro" id="IPR036852">
    <property type="entry name" value="Peptidase_S8/S53_dom_sf"/>
</dbReference>
<feature type="active site" description="Charge relay system" evidence="9">
    <location>
        <position position="80"/>
    </location>
</feature>
<dbReference type="PRINTS" id="PR00723">
    <property type="entry name" value="SUBTILISIN"/>
</dbReference>
<dbReference type="InterPro" id="IPR000209">
    <property type="entry name" value="Peptidase_S8/S53_dom"/>
</dbReference>
<keyword evidence="7 9" id="KW-0720">Serine protease</keyword>
<evidence type="ECO:0000313" key="12">
    <source>
        <dbReference type="EMBL" id="AAA99157.1"/>
    </source>
</evidence>
<dbReference type="GO" id="GO:0006508">
    <property type="term" value="P:proteolysis"/>
    <property type="evidence" value="ECO:0007669"/>
    <property type="project" value="UniProtKB-KW"/>
</dbReference>
<feature type="active site" description="Charge relay system" evidence="9">
    <location>
        <position position="231"/>
    </location>
</feature>
<evidence type="ECO:0000256" key="2">
    <source>
        <dbReference type="ARBA" id="ARBA00004613"/>
    </source>
</evidence>
<evidence type="ECO:0000256" key="3">
    <source>
        <dbReference type="ARBA" id="ARBA00011073"/>
    </source>
</evidence>
<evidence type="ECO:0000256" key="5">
    <source>
        <dbReference type="ARBA" id="ARBA00022670"/>
    </source>
</evidence>
<dbReference type="Pfam" id="PF00082">
    <property type="entry name" value="Peptidase_S8"/>
    <property type="match status" value="1"/>
</dbReference>
<dbReference type="PROSITE" id="PS00138">
    <property type="entry name" value="SUBTILASE_SER"/>
    <property type="match status" value="1"/>
</dbReference>
<dbReference type="InterPro" id="IPR022398">
    <property type="entry name" value="Peptidase_S8_His-AS"/>
</dbReference>
<evidence type="ECO:0000256" key="8">
    <source>
        <dbReference type="ARBA" id="ARBA00022837"/>
    </source>
</evidence>
<evidence type="ECO:0000256" key="1">
    <source>
        <dbReference type="ARBA" id="ARBA00001913"/>
    </source>
</evidence>
<sequence length="277" mass="30635">MYRRYLIILLSLFFLSSCSFEEDNWAFEHLVSKRHDFNGNKVKIAVLDSGVSKIKGLDKSIVFSFNAFDNTNKTKDEFGHGTIVASLIAGNLDSKKIGLNINAEIFDIQVLDQKGLGTVDSVVKGINKAIDKQVDIINLSIGFSKGSKKLKKAIDRALKKRNNYCCISWKYGGKRCRYPAKYKGVISVSAIDINNKIYPLASKGKIDFVSPGVEVLAIDKQSEITIQSGTSFATPYVTGVISLYIEDGESIDLDFLKSKSEDLGNKSTFGNGLLKYK</sequence>
<dbReference type="InterPro" id="IPR050131">
    <property type="entry name" value="Peptidase_S8_subtilisin-like"/>
</dbReference>
<name>Q45510_BACIU</name>
<dbReference type="Gene3D" id="3.40.50.200">
    <property type="entry name" value="Peptidase S8/S53 domain"/>
    <property type="match status" value="1"/>
</dbReference>
<keyword evidence="6 9" id="KW-0378">Hydrolase</keyword>
<dbReference type="PROSITE" id="PS51257">
    <property type="entry name" value="PROKAR_LIPOPROTEIN"/>
    <property type="match status" value="1"/>
</dbReference>
<evidence type="ECO:0000256" key="6">
    <source>
        <dbReference type="ARBA" id="ARBA00022801"/>
    </source>
</evidence>
<dbReference type="GO" id="GO:0004252">
    <property type="term" value="F:serine-type endopeptidase activity"/>
    <property type="evidence" value="ECO:0007669"/>
    <property type="project" value="UniProtKB-UniRule"/>
</dbReference>
<feature type="chain" id="PRO_5038878529" evidence="10">
    <location>
        <begin position="22"/>
        <end position="277"/>
    </location>
</feature>
<dbReference type="InterPro" id="IPR015500">
    <property type="entry name" value="Peptidase_S8_subtilisin-rel"/>
</dbReference>
<feature type="active site" description="Charge relay system" evidence="9">
    <location>
        <position position="48"/>
    </location>
</feature>
<keyword evidence="8" id="KW-0106">Calcium</keyword>
<keyword evidence="12" id="KW-0614">Plasmid</keyword>